<dbReference type="EMBL" id="LT934120">
    <property type="protein sequence ID" value="VAI37968.1"/>
    <property type="molecule type" value="Genomic_DNA"/>
</dbReference>
<reference evidence="1 2" key="1">
    <citation type="submission" date="2017-09" db="EMBL/GenBank/DDBJ databases">
        <authorList>
            <consortium name="International Durum Wheat Genome Sequencing Consortium (IDWGSC)"/>
            <person name="Milanesi L."/>
        </authorList>
    </citation>
    <scope>NUCLEOTIDE SEQUENCE [LARGE SCALE GENOMIC DNA]</scope>
    <source>
        <strain evidence="2">cv. Svevo</strain>
    </source>
</reference>
<protein>
    <submittedName>
        <fullName evidence="1">Uncharacterized protein</fullName>
    </submittedName>
</protein>
<organism evidence="1 2">
    <name type="scientific">Triticum turgidum subsp. durum</name>
    <name type="common">Durum wheat</name>
    <name type="synonym">Triticum durum</name>
    <dbReference type="NCBI Taxonomy" id="4567"/>
    <lineage>
        <taxon>Eukaryota</taxon>
        <taxon>Viridiplantae</taxon>
        <taxon>Streptophyta</taxon>
        <taxon>Embryophyta</taxon>
        <taxon>Tracheophyta</taxon>
        <taxon>Spermatophyta</taxon>
        <taxon>Magnoliopsida</taxon>
        <taxon>Liliopsida</taxon>
        <taxon>Poales</taxon>
        <taxon>Poaceae</taxon>
        <taxon>BOP clade</taxon>
        <taxon>Pooideae</taxon>
        <taxon>Triticodae</taxon>
        <taxon>Triticeae</taxon>
        <taxon>Triticinae</taxon>
        <taxon>Triticum</taxon>
    </lineage>
</organism>
<name>A0A9R0XK80_TRITD</name>
<evidence type="ECO:0000313" key="2">
    <source>
        <dbReference type="Proteomes" id="UP000324705"/>
    </source>
</evidence>
<proteinExistence type="predicted"/>
<evidence type="ECO:0000313" key="1">
    <source>
        <dbReference type="EMBL" id="VAI37968.1"/>
    </source>
</evidence>
<keyword evidence="2" id="KW-1185">Reference proteome</keyword>
<dbReference type="Gramene" id="TRITD5Bv1G215490.1">
    <property type="protein sequence ID" value="TRITD5Bv1G215490.1"/>
    <property type="gene ID" value="TRITD5Bv1G215490"/>
</dbReference>
<sequence>MRLLPCNLDAFDLIPSPRPYAACGVSSRSRRRRRRREDEAAAATIFVGWLAPRETHLASSSSLWSPLPGSTPFSARFNLLLLRSCSCSSSPRRFASLLLLARRFLIRSGPVLPCAAAPGPAKGCCLLAGSVAAGGWLRSGGGGSICAGAQI</sequence>
<dbReference type="AlphaFoldDB" id="A0A9R0XK80"/>
<dbReference type="Proteomes" id="UP000324705">
    <property type="component" value="Chromosome 5B"/>
</dbReference>
<gene>
    <name evidence="1" type="ORF">TRITD_5Bv1G215490</name>
</gene>
<accession>A0A9R0XK80</accession>